<dbReference type="Pfam" id="PF03015">
    <property type="entry name" value="Sterile"/>
    <property type="match status" value="1"/>
</dbReference>
<dbReference type="EC" id="1.2.1.84" evidence="10"/>
<dbReference type="AlphaFoldDB" id="A0A9P0MJ49"/>
<dbReference type="InterPro" id="IPR033640">
    <property type="entry name" value="FAR_C"/>
</dbReference>
<dbReference type="EMBL" id="OV725079">
    <property type="protein sequence ID" value="CAH1396789.1"/>
    <property type="molecule type" value="Genomic_DNA"/>
</dbReference>
<keyword evidence="5 10" id="KW-0521">NADP</keyword>
<organism evidence="13 14">
    <name type="scientific">Nezara viridula</name>
    <name type="common">Southern green stink bug</name>
    <name type="synonym">Cimex viridulus</name>
    <dbReference type="NCBI Taxonomy" id="85310"/>
    <lineage>
        <taxon>Eukaryota</taxon>
        <taxon>Metazoa</taxon>
        <taxon>Ecdysozoa</taxon>
        <taxon>Arthropoda</taxon>
        <taxon>Hexapoda</taxon>
        <taxon>Insecta</taxon>
        <taxon>Pterygota</taxon>
        <taxon>Neoptera</taxon>
        <taxon>Paraneoptera</taxon>
        <taxon>Hemiptera</taxon>
        <taxon>Heteroptera</taxon>
        <taxon>Panheteroptera</taxon>
        <taxon>Pentatomomorpha</taxon>
        <taxon>Pentatomoidea</taxon>
        <taxon>Pentatomidae</taxon>
        <taxon>Pentatominae</taxon>
        <taxon>Nezara</taxon>
    </lineage>
</organism>
<keyword evidence="10" id="KW-0560">Oxidoreductase</keyword>
<feature type="domain" description="Thioester reductase (TE)" evidence="12">
    <location>
        <begin position="18"/>
        <end position="289"/>
    </location>
</feature>
<dbReference type="Proteomes" id="UP001152798">
    <property type="component" value="Chromosome 3"/>
</dbReference>
<evidence type="ECO:0000256" key="7">
    <source>
        <dbReference type="ARBA" id="ARBA00023098"/>
    </source>
</evidence>
<dbReference type="PANTHER" id="PTHR11011">
    <property type="entry name" value="MALE STERILITY PROTEIN 2-RELATED"/>
    <property type="match status" value="1"/>
</dbReference>
<keyword evidence="8" id="KW-0472">Membrane</keyword>
<evidence type="ECO:0000313" key="14">
    <source>
        <dbReference type="Proteomes" id="UP001152798"/>
    </source>
</evidence>
<evidence type="ECO:0000256" key="6">
    <source>
        <dbReference type="ARBA" id="ARBA00022989"/>
    </source>
</evidence>
<dbReference type="CDD" id="cd05236">
    <property type="entry name" value="FAR-N_SDR_e"/>
    <property type="match status" value="1"/>
</dbReference>
<evidence type="ECO:0000256" key="1">
    <source>
        <dbReference type="ARBA" id="ARBA00004141"/>
    </source>
</evidence>
<dbReference type="Gene3D" id="3.40.50.720">
    <property type="entry name" value="NAD(P)-binding Rossmann-like Domain"/>
    <property type="match status" value="1"/>
</dbReference>
<evidence type="ECO:0000259" key="11">
    <source>
        <dbReference type="Pfam" id="PF03015"/>
    </source>
</evidence>
<dbReference type="InterPro" id="IPR036291">
    <property type="entry name" value="NAD(P)-bd_dom_sf"/>
</dbReference>
<keyword evidence="4" id="KW-0812">Transmembrane</keyword>
<dbReference type="GO" id="GO:0080019">
    <property type="term" value="F:alcohol-forming very long-chain fatty acyl-CoA reductase activity"/>
    <property type="evidence" value="ECO:0007669"/>
    <property type="project" value="InterPro"/>
</dbReference>
<evidence type="ECO:0000313" key="13">
    <source>
        <dbReference type="EMBL" id="CAH1396789.1"/>
    </source>
</evidence>
<dbReference type="Pfam" id="PF07993">
    <property type="entry name" value="NAD_binding_4"/>
    <property type="match status" value="1"/>
</dbReference>
<evidence type="ECO:0000256" key="8">
    <source>
        <dbReference type="ARBA" id="ARBA00023136"/>
    </source>
</evidence>
<evidence type="ECO:0000259" key="12">
    <source>
        <dbReference type="Pfam" id="PF07993"/>
    </source>
</evidence>
<dbReference type="GO" id="GO:0005777">
    <property type="term" value="C:peroxisome"/>
    <property type="evidence" value="ECO:0007669"/>
    <property type="project" value="TreeGrafter"/>
</dbReference>
<keyword evidence="3 10" id="KW-0444">Lipid biosynthesis</keyword>
<comment type="catalytic activity">
    <reaction evidence="9 10">
        <text>a long-chain fatty acyl-CoA + 2 NADPH + 2 H(+) = a long-chain primary fatty alcohol + 2 NADP(+) + CoA</text>
        <dbReference type="Rhea" id="RHEA:52716"/>
        <dbReference type="ChEBI" id="CHEBI:15378"/>
        <dbReference type="ChEBI" id="CHEBI:57287"/>
        <dbReference type="ChEBI" id="CHEBI:57783"/>
        <dbReference type="ChEBI" id="CHEBI:58349"/>
        <dbReference type="ChEBI" id="CHEBI:77396"/>
        <dbReference type="ChEBI" id="CHEBI:83139"/>
        <dbReference type="EC" id="1.2.1.84"/>
    </reaction>
</comment>
<evidence type="ECO:0000256" key="5">
    <source>
        <dbReference type="ARBA" id="ARBA00022857"/>
    </source>
</evidence>
<protein>
    <recommendedName>
        <fullName evidence="10">Fatty acyl-CoA reductase</fullName>
        <ecNumber evidence="10">1.2.1.84</ecNumber>
    </recommendedName>
</protein>
<proteinExistence type="inferred from homology"/>
<dbReference type="PANTHER" id="PTHR11011:SF24">
    <property type="entry name" value="FATTY ACYL-COA REDUCTASE"/>
    <property type="match status" value="1"/>
</dbReference>
<comment type="subcellular location">
    <subcellularLocation>
        <location evidence="1">Membrane</location>
        <topology evidence="1">Multi-pass membrane protein</topology>
    </subcellularLocation>
</comment>
<keyword evidence="7 10" id="KW-0443">Lipid metabolism</keyword>
<sequence>MTKVPTIPDFYSQQQIFITGSTGFMGKVLVEKLLRSCSDLKIIYVLVRNRKEKSAQERWQEITKAEVFDRLKKERPGILEKKIEVLCGDVKEKNLGLSTENWKKLQENVSIIFHCAASVRFNDPLPEAVFINLRGSYEVIRLAQGMSKLKVLVHISTTYCNNFSTESGETIYPAPADWRKTIEIAEKLDPREVNILSAKYLGIFPNTYTFTKNLAERMIWDHRDQLPMVIIRPSIVICSLEEPMPGWIDNLYGPLGLMLGTAKGVVRVTLVDKDSIPDYMAVDIAIKAMIIAAWKKGVSPVNGDVPVYNAASRSKGITNGEMIKISQQVNYKYPINEMLWYPFVTSTKSNLCFKYQAILKHLLPAIIVDQIFKILGKKPMLLKVQITIYNAMMALGYFATKTWNFANDNFLNLRNDILEEDKEQFNYEFDDMTPEEFIEMGIAKGRIYLLKEDESLLPQARKKLRRLYWLDRFTSLSFKCFLGFAAYKYFF</sequence>
<evidence type="ECO:0000256" key="3">
    <source>
        <dbReference type="ARBA" id="ARBA00022516"/>
    </source>
</evidence>
<accession>A0A9P0MJ49</accession>
<dbReference type="InterPro" id="IPR013120">
    <property type="entry name" value="FAR_NAD-bd"/>
</dbReference>
<dbReference type="GO" id="GO:0035336">
    <property type="term" value="P:long-chain fatty-acyl-CoA metabolic process"/>
    <property type="evidence" value="ECO:0007669"/>
    <property type="project" value="TreeGrafter"/>
</dbReference>
<feature type="domain" description="Fatty acyl-CoA reductase C-terminal" evidence="11">
    <location>
        <begin position="361"/>
        <end position="452"/>
    </location>
</feature>
<comment type="similarity">
    <text evidence="2 10">Belongs to the fatty acyl-CoA reductase family.</text>
</comment>
<reference evidence="13" key="1">
    <citation type="submission" date="2022-01" db="EMBL/GenBank/DDBJ databases">
        <authorList>
            <person name="King R."/>
        </authorList>
    </citation>
    <scope>NUCLEOTIDE SEQUENCE</scope>
</reference>
<keyword evidence="6" id="KW-1133">Transmembrane helix</keyword>
<dbReference type="CDD" id="cd09071">
    <property type="entry name" value="FAR_C"/>
    <property type="match status" value="1"/>
</dbReference>
<dbReference type="OrthoDB" id="429813at2759"/>
<evidence type="ECO:0000256" key="4">
    <source>
        <dbReference type="ARBA" id="ARBA00022692"/>
    </source>
</evidence>
<dbReference type="FunFam" id="3.40.50.720:FF:000143">
    <property type="entry name" value="Fatty acyl-CoA reductase"/>
    <property type="match status" value="1"/>
</dbReference>
<dbReference type="GO" id="GO:0016020">
    <property type="term" value="C:membrane"/>
    <property type="evidence" value="ECO:0007669"/>
    <property type="project" value="UniProtKB-SubCell"/>
</dbReference>
<dbReference type="SUPFAM" id="SSF51735">
    <property type="entry name" value="NAD(P)-binding Rossmann-fold domains"/>
    <property type="match status" value="1"/>
</dbReference>
<name>A0A9P0MJ49_NEZVI</name>
<dbReference type="InterPro" id="IPR026055">
    <property type="entry name" value="FAR"/>
</dbReference>
<keyword evidence="14" id="KW-1185">Reference proteome</keyword>
<evidence type="ECO:0000256" key="10">
    <source>
        <dbReference type="RuleBase" id="RU363097"/>
    </source>
</evidence>
<comment type="function">
    <text evidence="10">Catalyzes the reduction of fatty acyl-CoA to fatty alcohols.</text>
</comment>
<evidence type="ECO:0000256" key="9">
    <source>
        <dbReference type="ARBA" id="ARBA00052530"/>
    </source>
</evidence>
<dbReference type="GO" id="GO:0102965">
    <property type="term" value="F:alcohol-forming long-chain fatty acyl-CoA reductase activity"/>
    <property type="evidence" value="ECO:0007669"/>
    <property type="project" value="UniProtKB-EC"/>
</dbReference>
<evidence type="ECO:0000256" key="2">
    <source>
        <dbReference type="ARBA" id="ARBA00005928"/>
    </source>
</evidence>
<gene>
    <name evidence="13" type="ORF">NEZAVI_LOCUS6779</name>
</gene>